<evidence type="ECO:0000313" key="9">
    <source>
        <dbReference type="EMBL" id="KAE9272123.1"/>
    </source>
</evidence>
<keyword evidence="11" id="KW-1185">Reference proteome</keyword>
<evidence type="ECO:0000313" key="6">
    <source>
        <dbReference type="EMBL" id="KAE9188348.1"/>
    </source>
</evidence>
<dbReference type="AlphaFoldDB" id="A0A6A3X7E2"/>
<dbReference type="EMBL" id="QXFX01003803">
    <property type="protein sequence ID" value="KAE9066975.1"/>
    <property type="molecule type" value="Genomic_DNA"/>
</dbReference>
<evidence type="ECO:0000313" key="10">
    <source>
        <dbReference type="Proteomes" id="UP000429523"/>
    </source>
</evidence>
<evidence type="ECO:0000313" key="13">
    <source>
        <dbReference type="Proteomes" id="UP000440367"/>
    </source>
</evidence>
<dbReference type="Proteomes" id="UP000476176">
    <property type="component" value="Unassembled WGS sequence"/>
</dbReference>
<dbReference type="EMBL" id="QXGA01002271">
    <property type="protein sequence ID" value="KAE9100800.1"/>
    <property type="molecule type" value="Genomic_DNA"/>
</dbReference>
<dbReference type="Proteomes" id="UP000440732">
    <property type="component" value="Unassembled WGS sequence"/>
</dbReference>
<feature type="region of interest" description="Disordered" evidence="1">
    <location>
        <begin position="11"/>
        <end position="62"/>
    </location>
</feature>
<evidence type="ECO:0000313" key="2">
    <source>
        <dbReference type="EMBL" id="KAE8925463.1"/>
    </source>
</evidence>
<dbReference type="Proteomes" id="UP000441208">
    <property type="component" value="Unassembled WGS sequence"/>
</dbReference>
<gene>
    <name evidence="9" type="ORF">PF001_g28076</name>
    <name evidence="8" type="ORF">PF002_g12950</name>
    <name evidence="6" type="ORF">PF004_g22529</name>
    <name evidence="7" type="ORF">PF005_g16442</name>
    <name evidence="5" type="ORF">PF006_g22816</name>
    <name evidence="4" type="ORF">PF007_g22883</name>
    <name evidence="2" type="ORF">PF009_g24330</name>
    <name evidence="3" type="ORF">PF010_g27650</name>
</gene>
<dbReference type="EMBL" id="QXGF01002257">
    <property type="protein sequence ID" value="KAE8925463.1"/>
    <property type="molecule type" value="Genomic_DNA"/>
</dbReference>
<evidence type="ECO:0000313" key="3">
    <source>
        <dbReference type="EMBL" id="KAE9066975.1"/>
    </source>
</evidence>
<dbReference type="EMBL" id="QXGE01004059">
    <property type="protein sequence ID" value="KAE9272123.1"/>
    <property type="molecule type" value="Genomic_DNA"/>
</dbReference>
<dbReference type="EMBL" id="QXGC01002270">
    <property type="protein sequence ID" value="KAE9188348.1"/>
    <property type="molecule type" value="Genomic_DNA"/>
</dbReference>
<dbReference type="Proteomes" id="UP000440367">
    <property type="component" value="Unassembled WGS sequence"/>
</dbReference>
<comment type="caution">
    <text evidence="7">The sequence shown here is derived from an EMBL/GenBank/DDBJ whole genome shotgun (WGS) entry which is preliminary data.</text>
</comment>
<evidence type="ECO:0000313" key="7">
    <source>
        <dbReference type="EMBL" id="KAE9197609.1"/>
    </source>
</evidence>
<dbReference type="EMBL" id="QXFZ01002096">
    <property type="protein sequence ID" value="KAE9080828.1"/>
    <property type="molecule type" value="Genomic_DNA"/>
</dbReference>
<sequence>MYWSINCDRYETDHEMDHPQQKAMEQQQKETQQKPMSRTSDKYDQLFQSGRVVEDPKFEEDV</sequence>
<dbReference type="Proteomes" id="UP000437068">
    <property type="component" value="Unassembled WGS sequence"/>
</dbReference>
<evidence type="ECO:0000313" key="12">
    <source>
        <dbReference type="Proteomes" id="UP000437068"/>
    </source>
</evidence>
<dbReference type="EMBL" id="QXGD01000641">
    <property type="protein sequence ID" value="KAE9230610.1"/>
    <property type="molecule type" value="Genomic_DNA"/>
</dbReference>
<evidence type="ECO:0000313" key="14">
    <source>
        <dbReference type="Proteomes" id="UP000440732"/>
    </source>
</evidence>
<evidence type="ECO:0000313" key="17">
    <source>
        <dbReference type="Proteomes" id="UP000488956"/>
    </source>
</evidence>
<name>A0A6A3X7E2_9STRA</name>
<evidence type="ECO:0000313" key="8">
    <source>
        <dbReference type="EMBL" id="KAE9230610.1"/>
    </source>
</evidence>
<evidence type="ECO:0000313" key="4">
    <source>
        <dbReference type="EMBL" id="KAE9080828.1"/>
    </source>
</evidence>
<evidence type="ECO:0000313" key="16">
    <source>
        <dbReference type="Proteomes" id="UP000476176"/>
    </source>
</evidence>
<feature type="compositionally biased region" description="Basic and acidic residues" evidence="1">
    <location>
        <begin position="11"/>
        <end position="20"/>
    </location>
</feature>
<evidence type="ECO:0000313" key="11">
    <source>
        <dbReference type="Proteomes" id="UP000433483"/>
    </source>
</evidence>
<dbReference type="Proteomes" id="UP000488956">
    <property type="component" value="Unassembled WGS sequence"/>
</dbReference>
<evidence type="ECO:0000313" key="5">
    <source>
        <dbReference type="EMBL" id="KAE9100800.1"/>
    </source>
</evidence>
<dbReference type="EMBL" id="QXGB01001076">
    <property type="protein sequence ID" value="KAE9197609.1"/>
    <property type="molecule type" value="Genomic_DNA"/>
</dbReference>
<reference evidence="10 11" key="1">
    <citation type="submission" date="2018-08" db="EMBL/GenBank/DDBJ databases">
        <title>Genomic investigation of the strawberry pathogen Phytophthora fragariae indicates pathogenicity is determined by transcriptional variation in three key races.</title>
        <authorList>
            <person name="Adams T.M."/>
            <person name="Armitage A.D."/>
            <person name="Sobczyk M.K."/>
            <person name="Bates H.J."/>
            <person name="Dunwell J.M."/>
            <person name="Nellist C.F."/>
            <person name="Harrison R.J."/>
        </authorList>
    </citation>
    <scope>NUCLEOTIDE SEQUENCE [LARGE SCALE GENOMIC DNA]</scope>
    <source>
        <strain evidence="9 12">A4</strain>
        <strain evidence="8 13">BC-1</strain>
        <strain evidence="6 16">BC-23</strain>
        <strain evidence="7 11">NOV-27</strain>
        <strain evidence="5 14">NOV-5</strain>
        <strain evidence="4 15">NOV-71</strain>
        <strain evidence="2 10">NOV-9</strain>
        <strain evidence="3 17">ONT-3</strain>
    </source>
</reference>
<organism evidence="7 11">
    <name type="scientific">Phytophthora fragariae</name>
    <dbReference type="NCBI Taxonomy" id="53985"/>
    <lineage>
        <taxon>Eukaryota</taxon>
        <taxon>Sar</taxon>
        <taxon>Stramenopiles</taxon>
        <taxon>Oomycota</taxon>
        <taxon>Peronosporomycetes</taxon>
        <taxon>Peronosporales</taxon>
        <taxon>Peronosporaceae</taxon>
        <taxon>Phytophthora</taxon>
    </lineage>
</organism>
<protein>
    <submittedName>
        <fullName evidence="7">Uncharacterized protein</fullName>
    </submittedName>
</protein>
<evidence type="ECO:0000256" key="1">
    <source>
        <dbReference type="SAM" id="MobiDB-lite"/>
    </source>
</evidence>
<evidence type="ECO:0000313" key="15">
    <source>
        <dbReference type="Proteomes" id="UP000441208"/>
    </source>
</evidence>
<dbReference type="Proteomes" id="UP000429523">
    <property type="component" value="Unassembled WGS sequence"/>
</dbReference>
<dbReference type="Proteomes" id="UP000433483">
    <property type="component" value="Unassembled WGS sequence"/>
</dbReference>
<proteinExistence type="predicted"/>
<accession>A0A6A3X7E2</accession>